<comment type="caution">
    <text evidence="2">The sequence shown here is derived from an EMBL/GenBank/DDBJ whole genome shotgun (WGS) entry which is preliminary data.</text>
</comment>
<dbReference type="InterPro" id="IPR050708">
    <property type="entry name" value="T6SS_VgrG/RHS"/>
</dbReference>
<name>A0ABR9AFQ4_9PSED</name>
<evidence type="ECO:0000313" key="3">
    <source>
        <dbReference type="Proteomes" id="UP000625247"/>
    </source>
</evidence>
<dbReference type="InterPro" id="IPR001826">
    <property type="entry name" value="RHS"/>
</dbReference>
<dbReference type="Gene3D" id="2.180.10.10">
    <property type="entry name" value="RHS repeat-associated core"/>
    <property type="match status" value="1"/>
</dbReference>
<dbReference type="PRINTS" id="PR00394">
    <property type="entry name" value="RHSPROTEIN"/>
</dbReference>
<dbReference type="InterPro" id="IPR022385">
    <property type="entry name" value="Rhs_assc_core"/>
</dbReference>
<organism evidence="2 3">
    <name type="scientific">Pseudomonas lutea</name>
    <dbReference type="NCBI Taxonomy" id="243924"/>
    <lineage>
        <taxon>Bacteria</taxon>
        <taxon>Pseudomonadati</taxon>
        <taxon>Pseudomonadota</taxon>
        <taxon>Gammaproteobacteria</taxon>
        <taxon>Pseudomonadales</taxon>
        <taxon>Pseudomonadaceae</taxon>
        <taxon>Pseudomonas</taxon>
    </lineage>
</organism>
<dbReference type="Proteomes" id="UP000625247">
    <property type="component" value="Unassembled WGS sequence"/>
</dbReference>
<protein>
    <submittedName>
        <fullName evidence="2">RHS domain-containing protein</fullName>
    </submittedName>
</protein>
<keyword evidence="3" id="KW-1185">Reference proteome</keyword>
<dbReference type="PANTHER" id="PTHR32305">
    <property type="match status" value="1"/>
</dbReference>
<reference evidence="2 3" key="1">
    <citation type="journal article" date="2020" name="FEMS Microbiol. Ecol.">
        <title>Temporal dynamics of bacterial communities during seed development and maturation.</title>
        <authorList>
            <person name="Chesneau G."/>
            <person name="Torres-Cortes G."/>
            <person name="Briand M."/>
            <person name="Darrasse A."/>
            <person name="Preveaux A."/>
            <person name="Marais C."/>
            <person name="Jacques M.A."/>
            <person name="Shade A."/>
            <person name="Barret M."/>
        </authorList>
    </citation>
    <scope>NUCLEOTIDE SEQUENCE [LARGE SCALE GENOMIC DNA]</scope>
    <source>
        <strain evidence="2 3">CFBP13723</strain>
    </source>
</reference>
<evidence type="ECO:0000259" key="1">
    <source>
        <dbReference type="Pfam" id="PF03527"/>
    </source>
</evidence>
<dbReference type="NCBIfam" id="TIGR03696">
    <property type="entry name" value="Rhs_assc_core"/>
    <property type="match status" value="1"/>
</dbReference>
<gene>
    <name evidence="2" type="ORF">IFT62_25215</name>
</gene>
<feature type="non-terminal residue" evidence="2">
    <location>
        <position position="1"/>
    </location>
</feature>
<proteinExistence type="predicted"/>
<dbReference type="EMBL" id="JACYNP010000036">
    <property type="protein sequence ID" value="MBD8124502.1"/>
    <property type="molecule type" value="Genomic_DNA"/>
</dbReference>
<accession>A0ABR9AFQ4</accession>
<evidence type="ECO:0000313" key="2">
    <source>
        <dbReference type="EMBL" id="MBD8124502.1"/>
    </source>
</evidence>
<dbReference type="Pfam" id="PF03527">
    <property type="entry name" value="RHS"/>
    <property type="match status" value="1"/>
</dbReference>
<dbReference type="RefSeq" id="WP_191946140.1">
    <property type="nucleotide sequence ID" value="NZ_JACYNP010000036.1"/>
</dbReference>
<dbReference type="PANTHER" id="PTHR32305:SF15">
    <property type="entry name" value="PROTEIN RHSA-RELATED"/>
    <property type="match status" value="1"/>
</dbReference>
<feature type="domain" description="RHS protein conserved region" evidence="1">
    <location>
        <begin position="12"/>
        <end position="48"/>
    </location>
</feature>
<feature type="non-terminal residue" evidence="2">
    <location>
        <position position="86"/>
    </location>
</feature>
<sequence>ARIDGSGALQKIRYYHNDLNGLPEQLTESDGHVVWHARYQVWGNTAEEVREPYFIEEQNLRFQGQYLDRETGLHYNTFRFYDPDVG</sequence>